<dbReference type="CDD" id="cd01277">
    <property type="entry name" value="HINT_subgroup"/>
    <property type="match status" value="1"/>
</dbReference>
<dbReference type="InterPro" id="IPR036265">
    <property type="entry name" value="HIT-like_sf"/>
</dbReference>
<dbReference type="InterPro" id="IPR019808">
    <property type="entry name" value="Histidine_triad_CS"/>
</dbReference>
<evidence type="ECO:0000256" key="1">
    <source>
        <dbReference type="PIRSR" id="PIRSR601310-1"/>
    </source>
</evidence>
<dbReference type="InterPro" id="IPR011146">
    <property type="entry name" value="HIT-like"/>
</dbReference>
<sequence length="136" mass="14835">MSCLFCRIVKGEIPSFKLIETAKTLAFLDVGPLNKGHALVIPKEHAEKMHELSDASLADLLPVAKKVALAVGSENYNILQNNGAEAHQEVGHVHFHIIPKKSIKDESEGLVVGWPATKGDMGELKAYAEELRAKIE</sequence>
<dbReference type="RefSeq" id="XP_040726454.1">
    <property type="nucleotide sequence ID" value="XM_040871903.1"/>
</dbReference>
<evidence type="ECO:0000313" key="6">
    <source>
        <dbReference type="Proteomes" id="UP000193685"/>
    </source>
</evidence>
<evidence type="ECO:0000256" key="2">
    <source>
        <dbReference type="PIRSR" id="PIRSR601310-3"/>
    </source>
</evidence>
<dbReference type="Proteomes" id="UP000193685">
    <property type="component" value="Unassembled WGS sequence"/>
</dbReference>
<dbReference type="OrthoDB" id="672793at2759"/>
<evidence type="ECO:0000256" key="3">
    <source>
        <dbReference type="PROSITE-ProRule" id="PRU00464"/>
    </source>
</evidence>
<organism evidence="5 6">
    <name type="scientific">Protomyces lactucae-debilis</name>
    <dbReference type="NCBI Taxonomy" id="2754530"/>
    <lineage>
        <taxon>Eukaryota</taxon>
        <taxon>Fungi</taxon>
        <taxon>Dikarya</taxon>
        <taxon>Ascomycota</taxon>
        <taxon>Taphrinomycotina</taxon>
        <taxon>Taphrinomycetes</taxon>
        <taxon>Taphrinales</taxon>
        <taxon>Protomycetaceae</taxon>
        <taxon>Protomyces</taxon>
    </lineage>
</organism>
<dbReference type="OMA" id="YRVVMNC"/>
<dbReference type="GO" id="GO:0009117">
    <property type="term" value="P:nucleotide metabolic process"/>
    <property type="evidence" value="ECO:0007669"/>
    <property type="project" value="TreeGrafter"/>
</dbReference>
<dbReference type="EMBL" id="MCFI01000006">
    <property type="protein sequence ID" value="ORY84436.1"/>
    <property type="molecule type" value="Genomic_DNA"/>
</dbReference>
<evidence type="ECO:0000313" key="5">
    <source>
        <dbReference type="EMBL" id="ORY84436.1"/>
    </source>
</evidence>
<dbReference type="InterPro" id="IPR001310">
    <property type="entry name" value="Histidine_triad_HIT"/>
</dbReference>
<dbReference type="PROSITE" id="PS51084">
    <property type="entry name" value="HIT_2"/>
    <property type="match status" value="1"/>
</dbReference>
<reference evidence="5 6" key="1">
    <citation type="submission" date="2016-07" db="EMBL/GenBank/DDBJ databases">
        <title>Pervasive Adenine N6-methylation of Active Genes in Fungi.</title>
        <authorList>
            <consortium name="DOE Joint Genome Institute"/>
            <person name="Mondo S.J."/>
            <person name="Dannebaum R.O."/>
            <person name="Kuo R.C."/>
            <person name="Labutti K."/>
            <person name="Haridas S."/>
            <person name="Kuo A."/>
            <person name="Salamov A."/>
            <person name="Ahrendt S.R."/>
            <person name="Lipzen A."/>
            <person name="Sullivan W."/>
            <person name="Andreopoulos W.B."/>
            <person name="Clum A."/>
            <person name="Lindquist E."/>
            <person name="Daum C."/>
            <person name="Ramamoorthy G.K."/>
            <person name="Gryganskyi A."/>
            <person name="Culley D."/>
            <person name="Magnuson J.K."/>
            <person name="James T.Y."/>
            <person name="O'Malley M.A."/>
            <person name="Stajich J.E."/>
            <person name="Spatafora J.W."/>
            <person name="Visel A."/>
            <person name="Grigoriev I.V."/>
        </authorList>
    </citation>
    <scope>NUCLEOTIDE SEQUENCE [LARGE SCALE GENOMIC DNA]</scope>
    <source>
        <strain evidence="5 6">12-1054</strain>
    </source>
</reference>
<feature type="active site" description="Tele-AMP-histidine intermediate" evidence="1">
    <location>
        <position position="94"/>
    </location>
</feature>
<comment type="caution">
    <text evidence="5">The sequence shown here is derived from an EMBL/GenBank/DDBJ whole genome shotgun (WGS) entry which is preliminary data.</text>
</comment>
<dbReference type="Gene3D" id="3.30.428.10">
    <property type="entry name" value="HIT-like"/>
    <property type="match status" value="1"/>
</dbReference>
<dbReference type="PANTHER" id="PTHR46648">
    <property type="entry name" value="HIT FAMILY PROTEIN 1"/>
    <property type="match status" value="1"/>
</dbReference>
<feature type="short sequence motif" description="Histidine triad motif" evidence="2 3">
    <location>
        <begin position="92"/>
        <end position="96"/>
    </location>
</feature>
<dbReference type="GeneID" id="63788502"/>
<dbReference type="SUPFAM" id="SSF54197">
    <property type="entry name" value="HIT-like"/>
    <property type="match status" value="1"/>
</dbReference>
<evidence type="ECO:0000259" key="4">
    <source>
        <dbReference type="PROSITE" id="PS51084"/>
    </source>
</evidence>
<gene>
    <name evidence="5" type="ORF">BCR37DRAFT_402312</name>
</gene>
<dbReference type="STRING" id="56484.A0A1Y2FMI1"/>
<name>A0A1Y2FMI1_PROLT</name>
<dbReference type="PANTHER" id="PTHR46648:SF1">
    <property type="entry name" value="ADENOSINE 5'-MONOPHOSPHORAMIDASE HNT1"/>
    <property type="match status" value="1"/>
</dbReference>
<dbReference type="Pfam" id="PF01230">
    <property type="entry name" value="HIT"/>
    <property type="match status" value="1"/>
</dbReference>
<dbReference type="AlphaFoldDB" id="A0A1Y2FMI1"/>
<feature type="domain" description="HIT" evidence="4">
    <location>
        <begin position="4"/>
        <end position="108"/>
    </location>
</feature>
<keyword evidence="6" id="KW-1185">Reference proteome</keyword>
<dbReference type="GO" id="GO:0003824">
    <property type="term" value="F:catalytic activity"/>
    <property type="evidence" value="ECO:0007669"/>
    <property type="project" value="InterPro"/>
</dbReference>
<dbReference type="PRINTS" id="PR00332">
    <property type="entry name" value="HISTRIAD"/>
</dbReference>
<proteinExistence type="predicted"/>
<protein>
    <submittedName>
        <fullName evidence="5">HIT-like protein</fullName>
    </submittedName>
</protein>
<accession>A0A1Y2FMI1</accession>
<dbReference type="InterPro" id="IPR039384">
    <property type="entry name" value="HINT"/>
</dbReference>
<dbReference type="PROSITE" id="PS00892">
    <property type="entry name" value="HIT_1"/>
    <property type="match status" value="1"/>
</dbReference>